<dbReference type="InterPro" id="IPR006638">
    <property type="entry name" value="Elp3/MiaA/NifB-like_rSAM"/>
</dbReference>
<dbReference type="NCBIfam" id="TIGR00214">
    <property type="entry name" value="lipB"/>
    <property type="match status" value="1"/>
</dbReference>
<keyword evidence="5" id="KW-0808">Transferase</keyword>
<dbReference type="InterPro" id="IPR007197">
    <property type="entry name" value="rSAM"/>
</dbReference>
<dbReference type="FunFam" id="3.20.20.70:FF:000040">
    <property type="entry name" value="Lipoyl synthase"/>
    <property type="match status" value="1"/>
</dbReference>
<reference evidence="14" key="1">
    <citation type="submission" date="2020-05" db="EMBL/GenBank/DDBJ databases">
        <authorList>
            <person name="Chiriac C."/>
            <person name="Salcher M."/>
            <person name="Ghai R."/>
            <person name="Kavagutti S V."/>
        </authorList>
    </citation>
    <scope>NUCLEOTIDE SEQUENCE</scope>
</reference>
<dbReference type="InterPro" id="IPR000544">
    <property type="entry name" value="Octanoyltransferase"/>
</dbReference>
<evidence type="ECO:0000256" key="6">
    <source>
        <dbReference type="ARBA" id="ARBA00022691"/>
    </source>
</evidence>
<keyword evidence="4" id="KW-0963">Cytoplasm</keyword>
<keyword evidence="7" id="KW-0479">Metal-binding</keyword>
<dbReference type="InterPro" id="IPR003698">
    <property type="entry name" value="Lipoyl_synth"/>
</dbReference>
<dbReference type="NCBIfam" id="TIGR00510">
    <property type="entry name" value="lipA"/>
    <property type="match status" value="1"/>
</dbReference>
<evidence type="ECO:0000256" key="7">
    <source>
        <dbReference type="ARBA" id="ARBA00022723"/>
    </source>
</evidence>
<evidence type="ECO:0000256" key="3">
    <source>
        <dbReference type="ARBA" id="ARBA00022485"/>
    </source>
</evidence>
<dbReference type="NCBIfam" id="NF004019">
    <property type="entry name" value="PRK05481.1"/>
    <property type="match status" value="1"/>
</dbReference>
<comment type="catalytic activity">
    <reaction evidence="11">
        <text>[[Fe-S] cluster scaffold protein carrying a second [4Fe-4S](2+) cluster] + N(6)-octanoyl-L-lysyl-[protein] + 2 oxidized [2Fe-2S]-[ferredoxin] + 2 S-adenosyl-L-methionine + 4 H(+) = [[Fe-S] cluster scaffold protein] + N(6)-[(R)-dihydrolipoyl]-L-lysyl-[protein] + 4 Fe(3+) + 2 hydrogen sulfide + 2 5'-deoxyadenosine + 2 L-methionine + 2 reduced [2Fe-2S]-[ferredoxin]</text>
        <dbReference type="Rhea" id="RHEA:16585"/>
        <dbReference type="Rhea" id="RHEA-COMP:9928"/>
        <dbReference type="Rhea" id="RHEA-COMP:10000"/>
        <dbReference type="Rhea" id="RHEA-COMP:10001"/>
        <dbReference type="Rhea" id="RHEA-COMP:10475"/>
        <dbReference type="Rhea" id="RHEA-COMP:14568"/>
        <dbReference type="Rhea" id="RHEA-COMP:14569"/>
        <dbReference type="ChEBI" id="CHEBI:15378"/>
        <dbReference type="ChEBI" id="CHEBI:17319"/>
        <dbReference type="ChEBI" id="CHEBI:29034"/>
        <dbReference type="ChEBI" id="CHEBI:29919"/>
        <dbReference type="ChEBI" id="CHEBI:33722"/>
        <dbReference type="ChEBI" id="CHEBI:33737"/>
        <dbReference type="ChEBI" id="CHEBI:33738"/>
        <dbReference type="ChEBI" id="CHEBI:57844"/>
        <dbReference type="ChEBI" id="CHEBI:59789"/>
        <dbReference type="ChEBI" id="CHEBI:78809"/>
        <dbReference type="ChEBI" id="CHEBI:83100"/>
        <dbReference type="EC" id="2.8.1.8"/>
    </reaction>
</comment>
<sequence>MLRRRHLGRVAFAEVNDFQHALLEAHDDYLLVFEHPPTYTRGVRAGDESFLVAPESLSATVIDADRGGDVTYHGPGQVVLWAIVTVADDPSAGRLHVGRLEDGVIAAVQMLDGQGALGVVGRLNGFPGIWAHVDTAPVKIGQVGVRTERDTSGRRRTLHGIALNVNVDLEAFEAIVPCGVSQYPVGSLQSLGLATSFNTAEEAIADAVATALGGATSVASVDRSAASTSSERPLIRRLRKAGVDPDMGLDIAARKPEWLRIPAHMGSEFNSLRKLTEDLRLVTVCEEAGCPNIFECWQDGTATFMVNGERCTRACGFCLIDTRKPMPLDATEPARVAEAVVRLNLSHAVITCVARDDLEDGGAGAIAETIYAIRERKPNTQVEVLISDVKGDLDSLQLILDAKPDVLNHNIETVARLQYAVRPSAGYLRSLAVLARSRAAGLTTKSGLMVGLGERRDEVEETLADLAAVGVQIATIGQYLRPTTKHLPVARWWEPHEFDELAAVGRSLGLAYVQSSPLTRSSYHARDAAAAAPAPVSIRTTV</sequence>
<dbReference type="AlphaFoldDB" id="A0A6J7CLE2"/>
<name>A0A6J7CLE2_9ZZZZ</name>
<dbReference type="InterPro" id="IPR058240">
    <property type="entry name" value="rSAM_sf"/>
</dbReference>
<dbReference type="GO" id="GO:0046872">
    <property type="term" value="F:metal ion binding"/>
    <property type="evidence" value="ECO:0007669"/>
    <property type="project" value="UniProtKB-KW"/>
</dbReference>
<feature type="domain" description="BPL/LPL catalytic" evidence="12">
    <location>
        <begin position="24"/>
        <end position="216"/>
    </location>
</feature>
<keyword evidence="10" id="KW-0012">Acyltransferase</keyword>
<comment type="cofactor">
    <cofactor evidence="1">
        <name>[4Fe-4S] cluster</name>
        <dbReference type="ChEBI" id="CHEBI:49883"/>
    </cofactor>
</comment>
<dbReference type="InterPro" id="IPR004143">
    <property type="entry name" value="BPL_LPL_catalytic"/>
</dbReference>
<dbReference type="Pfam" id="PF04055">
    <property type="entry name" value="Radical_SAM"/>
    <property type="match status" value="1"/>
</dbReference>
<evidence type="ECO:0000256" key="9">
    <source>
        <dbReference type="ARBA" id="ARBA00023014"/>
    </source>
</evidence>
<dbReference type="Gene3D" id="3.30.930.10">
    <property type="entry name" value="Bira Bifunctional Protein, Domain 2"/>
    <property type="match status" value="1"/>
</dbReference>
<keyword evidence="8" id="KW-0408">Iron</keyword>
<comment type="pathway">
    <text evidence="2">Protein modification; protein lipoylation via endogenous pathway; protein N(6)-(lipoyl)lysine from octanoyl-[acyl-carrier-protein]: step 1/2.</text>
</comment>
<evidence type="ECO:0000256" key="1">
    <source>
        <dbReference type="ARBA" id="ARBA00001966"/>
    </source>
</evidence>
<evidence type="ECO:0000256" key="2">
    <source>
        <dbReference type="ARBA" id="ARBA00004821"/>
    </source>
</evidence>
<evidence type="ECO:0000259" key="13">
    <source>
        <dbReference type="PROSITE" id="PS51918"/>
    </source>
</evidence>
<dbReference type="SUPFAM" id="SSF102114">
    <property type="entry name" value="Radical SAM enzymes"/>
    <property type="match status" value="1"/>
</dbReference>
<evidence type="ECO:0000256" key="4">
    <source>
        <dbReference type="ARBA" id="ARBA00022490"/>
    </source>
</evidence>
<dbReference type="Gene3D" id="3.20.20.70">
    <property type="entry name" value="Aldolase class I"/>
    <property type="match status" value="1"/>
</dbReference>
<dbReference type="PANTHER" id="PTHR10949:SF0">
    <property type="entry name" value="LIPOYL SYNTHASE, MITOCHONDRIAL"/>
    <property type="match status" value="1"/>
</dbReference>
<dbReference type="SMART" id="SM00729">
    <property type="entry name" value="Elp3"/>
    <property type="match status" value="1"/>
</dbReference>
<dbReference type="UniPathway" id="UPA00538">
    <property type="reaction ID" value="UER00592"/>
</dbReference>
<dbReference type="SFLD" id="SFLDG01058">
    <property type="entry name" value="lipoyl_synthase_like"/>
    <property type="match status" value="1"/>
</dbReference>
<feature type="domain" description="Radical SAM core" evidence="13">
    <location>
        <begin position="297"/>
        <end position="511"/>
    </location>
</feature>
<evidence type="ECO:0000259" key="12">
    <source>
        <dbReference type="PROSITE" id="PS51733"/>
    </source>
</evidence>
<accession>A0A6J7CLE2</accession>
<evidence type="ECO:0000256" key="8">
    <source>
        <dbReference type="ARBA" id="ARBA00023004"/>
    </source>
</evidence>
<dbReference type="PANTHER" id="PTHR10949">
    <property type="entry name" value="LIPOYL SYNTHASE"/>
    <property type="match status" value="1"/>
</dbReference>
<dbReference type="PROSITE" id="PS51918">
    <property type="entry name" value="RADICAL_SAM"/>
    <property type="match status" value="1"/>
</dbReference>
<dbReference type="InterPro" id="IPR013785">
    <property type="entry name" value="Aldolase_TIM"/>
</dbReference>
<dbReference type="GO" id="GO:0016992">
    <property type="term" value="F:lipoate synthase activity"/>
    <property type="evidence" value="ECO:0007669"/>
    <property type="project" value="UniProtKB-EC"/>
</dbReference>
<dbReference type="GO" id="GO:0033819">
    <property type="term" value="F:lipoyl(octanoyl) transferase activity"/>
    <property type="evidence" value="ECO:0007669"/>
    <property type="project" value="InterPro"/>
</dbReference>
<gene>
    <name evidence="14" type="ORF">UFOPK3381_00152</name>
</gene>
<dbReference type="PROSITE" id="PS51733">
    <property type="entry name" value="BPL_LPL_CATALYTIC"/>
    <property type="match status" value="1"/>
</dbReference>
<evidence type="ECO:0000256" key="10">
    <source>
        <dbReference type="ARBA" id="ARBA00023315"/>
    </source>
</evidence>
<keyword evidence="6" id="KW-0949">S-adenosyl-L-methionine</keyword>
<evidence type="ECO:0000256" key="5">
    <source>
        <dbReference type="ARBA" id="ARBA00022679"/>
    </source>
</evidence>
<keyword evidence="9" id="KW-0411">Iron-sulfur</keyword>
<dbReference type="NCBIfam" id="NF009544">
    <property type="entry name" value="PRK12928.1"/>
    <property type="match status" value="1"/>
</dbReference>
<dbReference type="GO" id="GO:0051539">
    <property type="term" value="F:4 iron, 4 sulfur cluster binding"/>
    <property type="evidence" value="ECO:0007669"/>
    <property type="project" value="UniProtKB-KW"/>
</dbReference>
<protein>
    <submittedName>
        <fullName evidence="14">Unannotated protein</fullName>
    </submittedName>
</protein>
<organism evidence="14">
    <name type="scientific">freshwater metagenome</name>
    <dbReference type="NCBI Taxonomy" id="449393"/>
    <lineage>
        <taxon>unclassified sequences</taxon>
        <taxon>metagenomes</taxon>
        <taxon>ecological metagenomes</taxon>
    </lineage>
</organism>
<evidence type="ECO:0000313" key="14">
    <source>
        <dbReference type="EMBL" id="CAB4859157.1"/>
    </source>
</evidence>
<evidence type="ECO:0000256" key="11">
    <source>
        <dbReference type="ARBA" id="ARBA00047326"/>
    </source>
</evidence>
<proteinExistence type="inferred from homology"/>
<dbReference type="SFLD" id="SFLDS00029">
    <property type="entry name" value="Radical_SAM"/>
    <property type="match status" value="1"/>
</dbReference>
<keyword evidence="3" id="KW-0004">4Fe-4S</keyword>
<dbReference type="GO" id="GO:0009249">
    <property type="term" value="P:protein lipoylation"/>
    <property type="evidence" value="ECO:0007669"/>
    <property type="project" value="InterPro"/>
</dbReference>
<dbReference type="CDD" id="cd01335">
    <property type="entry name" value="Radical_SAM"/>
    <property type="match status" value="1"/>
</dbReference>
<dbReference type="EMBL" id="CAFBLN010000002">
    <property type="protein sequence ID" value="CAB4859157.1"/>
    <property type="molecule type" value="Genomic_DNA"/>
</dbReference>
<dbReference type="InterPro" id="IPR045864">
    <property type="entry name" value="aa-tRNA-synth_II/BPL/LPL"/>
</dbReference>
<dbReference type="SUPFAM" id="SSF55681">
    <property type="entry name" value="Class II aaRS and biotin synthetases"/>
    <property type="match status" value="1"/>
</dbReference>
<dbReference type="SFLD" id="SFLDF00271">
    <property type="entry name" value="lipoyl_synthase"/>
    <property type="match status" value="1"/>
</dbReference>
<dbReference type="HAMAP" id="MF_00206">
    <property type="entry name" value="Lipoyl_synth"/>
    <property type="match status" value="1"/>
</dbReference>
<dbReference type="Pfam" id="PF21948">
    <property type="entry name" value="LplA-B_cat"/>
    <property type="match status" value="1"/>
</dbReference>